<feature type="region of interest" description="Disordered" evidence="1">
    <location>
        <begin position="1"/>
        <end position="77"/>
    </location>
</feature>
<evidence type="ECO:0000313" key="2">
    <source>
        <dbReference type="EMBL" id="ASR90154.1"/>
    </source>
</evidence>
<protein>
    <submittedName>
        <fullName evidence="2">Uncharacterized protein</fullName>
    </submittedName>
</protein>
<evidence type="ECO:0000256" key="1">
    <source>
        <dbReference type="SAM" id="MobiDB-lite"/>
    </source>
</evidence>
<dbReference type="KEGG" id="afq:AFA_12225"/>
<gene>
    <name evidence="2" type="ORF">AFA_12225</name>
</gene>
<dbReference type="EMBL" id="CP021641">
    <property type="protein sequence ID" value="ASR90154.1"/>
    <property type="molecule type" value="Genomic_DNA"/>
</dbReference>
<evidence type="ECO:0000313" key="3">
    <source>
        <dbReference type="Proteomes" id="UP000214561"/>
    </source>
</evidence>
<sequence>MSLSTLKTEARQAAQGEPRPVTGVGGRAPGEGSRPQSDLGRTGQGTRQGFRGQGGHSSPPDRVGTNVLLGVTFPLRD</sequence>
<organism evidence="2 3">
    <name type="scientific">Alcaligenes faecalis</name>
    <dbReference type="NCBI Taxonomy" id="511"/>
    <lineage>
        <taxon>Bacteria</taxon>
        <taxon>Pseudomonadati</taxon>
        <taxon>Pseudomonadota</taxon>
        <taxon>Betaproteobacteria</taxon>
        <taxon>Burkholderiales</taxon>
        <taxon>Alcaligenaceae</taxon>
        <taxon>Alcaligenes</taxon>
    </lineage>
</organism>
<name>A0AB33D3R4_ALCFA</name>
<dbReference type="Proteomes" id="UP000214561">
    <property type="component" value="Chromosome"/>
</dbReference>
<proteinExistence type="predicted"/>
<reference evidence="2 3" key="1">
    <citation type="submission" date="2017-05" db="EMBL/GenBank/DDBJ databases">
        <authorList>
            <person name="Qiu J.G."/>
            <person name="He J."/>
        </authorList>
    </citation>
    <scope>NUCLEOTIDE SEQUENCE [LARGE SCALE GENOMIC DNA]</scope>
    <source>
        <strain evidence="2 3">JQ135</strain>
    </source>
</reference>
<accession>A0AB33D3R4</accession>
<feature type="compositionally biased region" description="Low complexity" evidence="1">
    <location>
        <begin position="40"/>
        <end position="50"/>
    </location>
</feature>
<dbReference type="AlphaFoldDB" id="A0AB33D3R4"/>